<feature type="transmembrane region" description="Helical" evidence="1">
    <location>
        <begin position="265"/>
        <end position="281"/>
    </location>
</feature>
<evidence type="ECO:0000256" key="1">
    <source>
        <dbReference type="SAM" id="Phobius"/>
    </source>
</evidence>
<dbReference type="EMBL" id="CP012333">
    <property type="protein sequence ID" value="AKV03983.1"/>
    <property type="molecule type" value="Genomic_DNA"/>
</dbReference>
<feature type="transmembrane region" description="Helical" evidence="1">
    <location>
        <begin position="407"/>
        <end position="435"/>
    </location>
</feature>
<feature type="transmembrane region" description="Helical" evidence="1">
    <location>
        <begin position="169"/>
        <end position="185"/>
    </location>
</feature>
<feature type="transmembrane region" description="Helical" evidence="1">
    <location>
        <begin position="226"/>
        <end position="253"/>
    </location>
</feature>
<dbReference type="AlphaFoldDB" id="A0A0K1QE35"/>
<feature type="transmembrane region" description="Helical" evidence="1">
    <location>
        <begin position="507"/>
        <end position="528"/>
    </location>
</feature>
<keyword evidence="3" id="KW-1185">Reference proteome</keyword>
<reference evidence="2 3" key="1">
    <citation type="submission" date="2015-08" db="EMBL/GenBank/DDBJ databases">
        <authorList>
            <person name="Babu N.S."/>
            <person name="Beckwith C.J."/>
            <person name="Beseler K.G."/>
            <person name="Brison A."/>
            <person name="Carone J.V."/>
            <person name="Caskin T.P."/>
            <person name="Diamond M."/>
            <person name="Durham M.E."/>
            <person name="Foxe J.M."/>
            <person name="Go M."/>
            <person name="Henderson B.A."/>
            <person name="Jones I.B."/>
            <person name="McGettigan J.A."/>
            <person name="Micheletti S.J."/>
            <person name="Nasrallah M.E."/>
            <person name="Ortiz D."/>
            <person name="Piller C.R."/>
            <person name="Privatt S.R."/>
            <person name="Schneider S.L."/>
            <person name="Sharp S."/>
            <person name="Smith T.C."/>
            <person name="Stanton J.D."/>
            <person name="Ullery H.E."/>
            <person name="Wilson R.J."/>
            <person name="Serrano M.G."/>
            <person name="Buck G."/>
            <person name="Lee V."/>
            <person name="Wang Y."/>
            <person name="Carvalho R."/>
            <person name="Voegtly L."/>
            <person name="Shi R."/>
            <person name="Duckworth R."/>
            <person name="Johnson A."/>
            <person name="Loviza R."/>
            <person name="Walstead R."/>
            <person name="Shah Z."/>
            <person name="Kiflezghi M."/>
            <person name="Wade K."/>
            <person name="Ball S.L."/>
            <person name="Bradley K.W."/>
            <person name="Asai D.J."/>
            <person name="Bowman C.A."/>
            <person name="Russell D.A."/>
            <person name="Pope W.H."/>
            <person name="Jacobs-Sera D."/>
            <person name="Hendrix R.W."/>
            <person name="Hatfull G.F."/>
        </authorList>
    </citation>
    <scope>NUCLEOTIDE SEQUENCE [LARGE SCALE GENOMIC DNA]</scope>
    <source>
        <strain evidence="2 3">DSM 27648</strain>
    </source>
</reference>
<accession>A0A0K1QE35</accession>
<feature type="transmembrane region" description="Helical" evidence="1">
    <location>
        <begin position="348"/>
        <end position="371"/>
    </location>
</feature>
<feature type="transmembrane region" description="Helical" evidence="1">
    <location>
        <begin position="12"/>
        <end position="34"/>
    </location>
</feature>
<keyword evidence="1" id="KW-0812">Transmembrane</keyword>
<protein>
    <recommendedName>
        <fullName evidence="4">Glycosyltransferase RgtA/B/C/D-like domain-containing protein</fullName>
    </recommendedName>
</protein>
<feature type="transmembrane region" description="Helical" evidence="1">
    <location>
        <begin position="442"/>
        <end position="464"/>
    </location>
</feature>
<gene>
    <name evidence="2" type="ORF">AKJ09_10646</name>
</gene>
<feature type="transmembrane region" description="Helical" evidence="1">
    <location>
        <begin position="470"/>
        <end position="486"/>
    </location>
</feature>
<dbReference type="KEGG" id="llu:AKJ09_10646"/>
<organism evidence="2 3">
    <name type="scientific">Labilithrix luteola</name>
    <dbReference type="NCBI Taxonomy" id="1391654"/>
    <lineage>
        <taxon>Bacteria</taxon>
        <taxon>Pseudomonadati</taxon>
        <taxon>Myxococcota</taxon>
        <taxon>Polyangia</taxon>
        <taxon>Polyangiales</taxon>
        <taxon>Labilitrichaceae</taxon>
        <taxon>Labilithrix</taxon>
    </lineage>
</organism>
<proteinExistence type="predicted"/>
<evidence type="ECO:0008006" key="4">
    <source>
        <dbReference type="Google" id="ProtNLM"/>
    </source>
</evidence>
<keyword evidence="1" id="KW-1133">Transmembrane helix</keyword>
<keyword evidence="1" id="KW-0472">Membrane</keyword>
<sequence>MRAVDLGEKPRTLALRAIGAAVVVTLYIVLFAGLHALPRHDAFAFMLVLAASWYVLKPLDARPAFVVLAVICVALSCGAVTHLWSTGHEGRSAILLGIYPYSDSGQFYSDTQRLLAGLPFEMASRRPLHAALTTALLHVTGNDLRIVLMTYAVAMGFGTAFAASEARRFGGASAGFVVFLLGAFFQRRFAGFVATEALGYPLAALAFGLLLRAAGENRQRARITNFVAGVLALSLALLARAGPMLVVPAVLVWGTLQARALRGRAVLASAGLGGAALAYGMNRWIASHTSSGGAWADLPPILYGALHRDDFTRMFVDHPEVLSLPPSARFSVMMDIVGRAALADPSSVLKAAFASVGCWLALPHGLFSYVWNNPDDHVLEDGALLQRLVHEVGYAGPVMHWARTLGLYSVVNALTMGACAAVVVVAFVVGLVRLVKMRRAPIASLVLFVMAGLLVSLPFTPPWITEACQSQAAILPFVAVVVGFAFQRRAVTMVVAPSPSPEGSSRAPVIVLATAVLLGGAGIALVVARPERYPLEACSSERFVGRADPSTRLVVAEHGEGASMDTVARNVAFLRKHNASYVQAIEAEVRAGRALALVYDACAGTARLAVTDPDVLPAGDATVRAFTYRPTADPMVVTVSSSGPVR</sequence>
<feature type="transmembrane region" description="Helical" evidence="1">
    <location>
        <begin position="197"/>
        <end position="214"/>
    </location>
</feature>
<dbReference type="STRING" id="1391654.AKJ09_10646"/>
<dbReference type="Proteomes" id="UP000064967">
    <property type="component" value="Chromosome"/>
</dbReference>
<name>A0A0K1QE35_9BACT</name>
<feature type="transmembrane region" description="Helical" evidence="1">
    <location>
        <begin position="40"/>
        <end position="56"/>
    </location>
</feature>
<feature type="transmembrane region" description="Helical" evidence="1">
    <location>
        <begin position="144"/>
        <end position="162"/>
    </location>
</feature>
<evidence type="ECO:0000313" key="3">
    <source>
        <dbReference type="Proteomes" id="UP000064967"/>
    </source>
</evidence>
<evidence type="ECO:0000313" key="2">
    <source>
        <dbReference type="EMBL" id="AKV03983.1"/>
    </source>
</evidence>
<feature type="transmembrane region" description="Helical" evidence="1">
    <location>
        <begin position="63"/>
        <end position="84"/>
    </location>
</feature>